<dbReference type="RefSeq" id="WP_280999716.1">
    <property type="nucleotide sequence ID" value="NZ_CP069362.1"/>
</dbReference>
<sequence length="387" mass="43369">MKKILIVILLISFTVLSFSQIDPLSPWNRKLNPALISWSARNIIELSGGINSGIIQESLDTLEKAVDLNLLGNEGNYYNLDDSNILSRNVNADMYAKLKLGVFVLAPELSISNIDWHKFSTLDYRNALWVNGGLHIGLKGKDFSFGGTIKSSLPVYDVVRKNDGADYTLITAFPDEMYDLPYTYSLLYDGPGELFNHMDTLMDKLMNNGIITLDVGFVAGKDYPAIGFGVKDIPIADGVGIYKYDAYAHVEYSKETLEFSSFNLVEASNERVWSKFKPWKMTFFITLPIILDFVPSIEYAPNTEDFTWGVAAGKRLLWGALPFWAEIKNHSINTDYDTISYWTFNGGLGVNIYLAEIHMSLSTQAPTTDELFNARNTAINLNMSVGF</sequence>
<name>A0ABY8PRT9_9BACT</name>
<keyword evidence="2" id="KW-1185">Reference proteome</keyword>
<proteinExistence type="predicted"/>
<evidence type="ECO:0008006" key="3">
    <source>
        <dbReference type="Google" id="ProtNLM"/>
    </source>
</evidence>
<evidence type="ECO:0000313" key="1">
    <source>
        <dbReference type="EMBL" id="WGS65337.1"/>
    </source>
</evidence>
<gene>
    <name evidence="1" type="ORF">JRV97_01915</name>
</gene>
<organism evidence="1 2">
    <name type="scientific">Marinitoga aeolica</name>
    <dbReference type="NCBI Taxonomy" id="2809031"/>
    <lineage>
        <taxon>Bacteria</taxon>
        <taxon>Thermotogati</taxon>
        <taxon>Thermotogota</taxon>
        <taxon>Thermotogae</taxon>
        <taxon>Petrotogales</taxon>
        <taxon>Petrotogaceae</taxon>
        <taxon>Marinitoga</taxon>
    </lineage>
</organism>
<protein>
    <recommendedName>
        <fullName evidence="3">DUF5723 domain-containing protein</fullName>
    </recommendedName>
</protein>
<dbReference type="EMBL" id="CP069362">
    <property type="protein sequence ID" value="WGS65337.1"/>
    <property type="molecule type" value="Genomic_DNA"/>
</dbReference>
<dbReference type="Proteomes" id="UP001232493">
    <property type="component" value="Chromosome"/>
</dbReference>
<evidence type="ECO:0000313" key="2">
    <source>
        <dbReference type="Proteomes" id="UP001232493"/>
    </source>
</evidence>
<accession>A0ABY8PRT9</accession>
<reference evidence="1 2" key="1">
    <citation type="submission" date="2021-02" db="EMBL/GenBank/DDBJ databases">
        <title>Characterization of Marinitoga sp. nov. str. BP5-C20A.</title>
        <authorList>
            <person name="Erauso G."/>
            <person name="Postec A."/>
        </authorList>
    </citation>
    <scope>NUCLEOTIDE SEQUENCE [LARGE SCALE GENOMIC DNA]</scope>
    <source>
        <strain evidence="1 2">BP5-C20A</strain>
    </source>
</reference>